<keyword evidence="2" id="KW-1185">Reference proteome</keyword>
<dbReference type="AlphaFoldDB" id="A0A9P6WZE6"/>
<organism evidence="1 2">
    <name type="scientific">Rhizopus oryzae</name>
    <name type="common">Mucormycosis agent</name>
    <name type="synonym">Rhizopus arrhizus var. delemar</name>
    <dbReference type="NCBI Taxonomy" id="64495"/>
    <lineage>
        <taxon>Eukaryota</taxon>
        <taxon>Fungi</taxon>
        <taxon>Fungi incertae sedis</taxon>
        <taxon>Mucoromycota</taxon>
        <taxon>Mucoromycotina</taxon>
        <taxon>Mucoromycetes</taxon>
        <taxon>Mucorales</taxon>
        <taxon>Mucorineae</taxon>
        <taxon>Rhizopodaceae</taxon>
        <taxon>Rhizopus</taxon>
    </lineage>
</organism>
<proteinExistence type="predicted"/>
<evidence type="ECO:0000313" key="1">
    <source>
        <dbReference type="EMBL" id="KAG1301787.1"/>
    </source>
</evidence>
<reference evidence="1" key="1">
    <citation type="journal article" date="2020" name="Microb. Genom.">
        <title>Genetic diversity of clinical and environmental Mucorales isolates obtained from an investigation of mucormycosis cases among solid organ transplant recipients.</title>
        <authorList>
            <person name="Nguyen M.H."/>
            <person name="Kaul D."/>
            <person name="Muto C."/>
            <person name="Cheng S.J."/>
            <person name="Richter R.A."/>
            <person name="Bruno V.M."/>
            <person name="Liu G."/>
            <person name="Beyhan S."/>
            <person name="Sundermann A.J."/>
            <person name="Mounaud S."/>
            <person name="Pasculle A.W."/>
            <person name="Nierman W.C."/>
            <person name="Driscoll E."/>
            <person name="Cumbie R."/>
            <person name="Clancy C.J."/>
            <person name="Dupont C.L."/>
        </authorList>
    </citation>
    <scope>NUCLEOTIDE SEQUENCE</scope>
    <source>
        <strain evidence="1">GL11</strain>
    </source>
</reference>
<evidence type="ECO:0000313" key="2">
    <source>
        <dbReference type="Proteomes" id="UP000716291"/>
    </source>
</evidence>
<gene>
    <name evidence="1" type="ORF">G6F64_011488</name>
</gene>
<name>A0A9P6WZE6_RHIOR</name>
<dbReference type="Proteomes" id="UP000716291">
    <property type="component" value="Unassembled WGS sequence"/>
</dbReference>
<protein>
    <submittedName>
        <fullName evidence="1">Uncharacterized protein</fullName>
    </submittedName>
</protein>
<comment type="caution">
    <text evidence="1">The sequence shown here is derived from an EMBL/GenBank/DDBJ whole genome shotgun (WGS) entry which is preliminary data.</text>
</comment>
<dbReference type="EMBL" id="JAANQT010002823">
    <property type="protein sequence ID" value="KAG1301787.1"/>
    <property type="molecule type" value="Genomic_DNA"/>
</dbReference>
<sequence>MIALNDENNYEVNNVNVTKCFYNYQVHVQKMIETGALLFADHISQIFATSGILLIRNGSVDMELHKFLDITITRKIKEETYNKIGMYSQKFPRDKFITIMDIIQELNRGRITSIKAVSKLLMMVDEDGSEYVNRTILCFKKLIEELPNVQYNKEELELITRVIQPALLPLFDDVENNIYFRWTDAQTEEYKEDGINSSNKRPDGCVTLMTNKNKNMAFIEVKSAKHSKDKVKLNYDLNKLGVFSKNAIELNHLNGVLNIQIVGADITFYFVEKKAGGLILLTCQNMAGSPISATDFFDLV</sequence>
<accession>A0A9P6WZE6</accession>
<dbReference type="OrthoDB" id="2448606at2759"/>